<evidence type="ECO:0000313" key="1">
    <source>
        <dbReference type="EMBL" id="PWD84499.1"/>
    </source>
</evidence>
<reference evidence="1 2" key="1">
    <citation type="journal article" date="2018" name="Genome Announc.">
        <title>Ignatzschineria cameli sp. nov., isolated from necrotic foot tissue of dromedaries (Camelus dromedarius) and associated maggots (Wohlfahrtia species) in Dubai.</title>
        <authorList>
            <person name="Tsang C.C."/>
            <person name="Tang J.Y."/>
            <person name="Fong J.Y."/>
            <person name="Kinne J."/>
            <person name="Lee H.H."/>
            <person name="Joseph M."/>
            <person name="Jose S."/>
            <person name="Schuster R.K."/>
            <person name="Tang Y."/>
            <person name="Sivakumar S."/>
            <person name="Chen J.H."/>
            <person name="Teng J.L."/>
            <person name="Lau S.K."/>
            <person name="Wernery U."/>
            <person name="Woo P.C."/>
        </authorList>
    </citation>
    <scope>NUCLEOTIDE SEQUENCE [LARGE SCALE GENOMIC DNA]</scope>
    <source>
        <strain evidence="1 2">KCTC 22643</strain>
    </source>
</reference>
<comment type="caution">
    <text evidence="1">The sequence shown here is derived from an EMBL/GenBank/DDBJ whole genome shotgun (WGS) entry which is preliminary data.</text>
</comment>
<evidence type="ECO:0000313" key="2">
    <source>
        <dbReference type="Proteomes" id="UP000244948"/>
    </source>
</evidence>
<dbReference type="EMBL" id="QEWR01000002">
    <property type="protein sequence ID" value="PWD84499.1"/>
    <property type="molecule type" value="Genomic_DNA"/>
</dbReference>
<organism evidence="1 2">
    <name type="scientific">Ignatzschineria indica</name>
    <dbReference type="NCBI Taxonomy" id="472583"/>
    <lineage>
        <taxon>Bacteria</taxon>
        <taxon>Pseudomonadati</taxon>
        <taxon>Pseudomonadota</taxon>
        <taxon>Gammaproteobacteria</taxon>
        <taxon>Cardiobacteriales</taxon>
        <taxon>Ignatzschineriaceae</taxon>
        <taxon>Ignatzschineria</taxon>
    </lineage>
</organism>
<dbReference type="AlphaFoldDB" id="A0A2U2AMQ9"/>
<dbReference type="RefSeq" id="WP_109235671.1">
    <property type="nucleotide sequence ID" value="NZ_BMXZ01000001.1"/>
</dbReference>
<dbReference type="Proteomes" id="UP000244948">
    <property type="component" value="Unassembled WGS sequence"/>
</dbReference>
<protein>
    <submittedName>
        <fullName evidence="1">Uncharacterized protein</fullName>
    </submittedName>
</protein>
<keyword evidence="2" id="KW-1185">Reference proteome</keyword>
<accession>A0A2U2AMQ9</accession>
<gene>
    <name evidence="1" type="ORF">DC082_02885</name>
</gene>
<sequence length="96" mass="11243">MSKSTQHFLNETKNLFSTLHRLQSAGISVIDVSLTDHEIKIERPTSEQMMQLRYGVAHRDDLRNELFISMNGFKITWKQSAPIREIKPKRKVWGFV</sequence>
<proteinExistence type="predicted"/>
<name>A0A2U2AMQ9_9GAMM</name>